<reference evidence="1 2" key="1">
    <citation type="submission" date="2017-01" db="EMBL/GenBank/DDBJ databases">
        <title>Novel large sulfur bacteria in the metagenomes of groundwater-fed chemosynthetic microbial mats in the Lake Huron basin.</title>
        <authorList>
            <person name="Sharrar A.M."/>
            <person name="Flood B.E."/>
            <person name="Bailey J.V."/>
            <person name="Jones D.S."/>
            <person name="Biddanda B."/>
            <person name="Ruberg S.A."/>
            <person name="Marcus D.N."/>
            <person name="Dick G.J."/>
        </authorList>
    </citation>
    <scope>NUCLEOTIDE SEQUENCE [LARGE SCALE GENOMIC DNA]</scope>
    <source>
        <strain evidence="1">A8</strain>
    </source>
</reference>
<name>A0A1Y1QTP6_9GAMM</name>
<accession>A0A1Y1QTP6</accession>
<evidence type="ECO:0000313" key="1">
    <source>
        <dbReference type="EMBL" id="OQX13237.1"/>
    </source>
</evidence>
<comment type="caution">
    <text evidence="1">The sequence shown here is derived from an EMBL/GenBank/DDBJ whole genome shotgun (WGS) entry which is preliminary data.</text>
</comment>
<evidence type="ECO:0000313" key="2">
    <source>
        <dbReference type="Proteomes" id="UP000192491"/>
    </source>
</evidence>
<protein>
    <recommendedName>
        <fullName evidence="3">ParD-like antitoxin of type II toxin-antitoxin system</fullName>
    </recommendedName>
</protein>
<dbReference type="InterPro" id="IPR021831">
    <property type="entry name" value="ParD-like"/>
</dbReference>
<sequence>MAVSVKLSDETVTSARQQAQVFQRTLGGQVDYWAKIGRLAELHPGLTFDYLQKLMRENRLQQLDANRPLQKQFNALRLKTRGYRFDREDANAR</sequence>
<dbReference type="Proteomes" id="UP000192491">
    <property type="component" value="Unassembled WGS sequence"/>
</dbReference>
<dbReference type="AlphaFoldDB" id="A0A1Y1QTP6"/>
<dbReference type="EMBL" id="MTEJ01000050">
    <property type="protein sequence ID" value="OQX13237.1"/>
    <property type="molecule type" value="Genomic_DNA"/>
</dbReference>
<proteinExistence type="predicted"/>
<gene>
    <name evidence="1" type="ORF">BWK73_12675</name>
</gene>
<evidence type="ECO:0008006" key="3">
    <source>
        <dbReference type="Google" id="ProtNLM"/>
    </source>
</evidence>
<dbReference type="Pfam" id="PF11903">
    <property type="entry name" value="ParD_like"/>
    <property type="match status" value="1"/>
</dbReference>
<organism evidence="1 2">
    <name type="scientific">Thiothrix lacustris</name>
    <dbReference type="NCBI Taxonomy" id="525917"/>
    <lineage>
        <taxon>Bacteria</taxon>
        <taxon>Pseudomonadati</taxon>
        <taxon>Pseudomonadota</taxon>
        <taxon>Gammaproteobacteria</taxon>
        <taxon>Thiotrichales</taxon>
        <taxon>Thiotrichaceae</taxon>
        <taxon>Thiothrix</taxon>
    </lineage>
</organism>